<name>A0ABU4LE66_9ACTN</name>
<proteinExistence type="predicted"/>
<dbReference type="RefSeq" id="WP_143673082.1">
    <property type="nucleotide sequence ID" value="NZ_JAGJBZ010000001.1"/>
</dbReference>
<comment type="caution">
    <text evidence="1">The sequence shown here is derived from an EMBL/GenBank/DDBJ whole genome shotgun (WGS) entry which is preliminary data.</text>
</comment>
<dbReference type="SUPFAM" id="SSF56059">
    <property type="entry name" value="Glutathione synthetase ATP-binding domain-like"/>
    <property type="match status" value="1"/>
</dbReference>
<accession>A0ABU4LE66</accession>
<reference evidence="1 2" key="1">
    <citation type="journal article" date="2023" name="Microb. Genom.">
        <title>Mesoterricola silvestris gen. nov., sp. nov., Mesoterricola sediminis sp. nov., Geothrix oryzae sp. nov., Geothrix edaphica sp. nov., Geothrix rubra sp. nov., and Geothrix limicola sp. nov., six novel members of Acidobacteriota isolated from soils.</title>
        <authorList>
            <person name="Weisberg A.J."/>
            <person name="Pearce E."/>
            <person name="Kramer C.G."/>
            <person name="Chang J.H."/>
            <person name="Clarke C.R."/>
        </authorList>
    </citation>
    <scope>NUCLEOTIDE SEQUENCE [LARGE SCALE GENOMIC DNA]</scope>
    <source>
        <strain evidence="1 2">NRRL_B-2795</strain>
    </source>
</reference>
<protein>
    <recommendedName>
        <fullName evidence="3">Glutathionylspermidine synthase</fullName>
    </recommendedName>
</protein>
<dbReference type="Proteomes" id="UP001271723">
    <property type="component" value="Unassembled WGS sequence"/>
</dbReference>
<organism evidence="1 2">
    <name type="scientific">Streptomyces griseiscabiei</name>
    <dbReference type="NCBI Taxonomy" id="2993540"/>
    <lineage>
        <taxon>Bacteria</taxon>
        <taxon>Bacillati</taxon>
        <taxon>Actinomycetota</taxon>
        <taxon>Actinomycetes</taxon>
        <taxon>Kitasatosporales</taxon>
        <taxon>Streptomycetaceae</taxon>
        <taxon>Streptomyces</taxon>
    </lineage>
</organism>
<sequence>MTPRPVMTPGTAAEAVRETAPGTAHVAVSETARVTAPEPAAVHATAVAGTAAAVTEAYLRDPRLADAVQETVFPPAFQECWGARMLSRPLFVDGPELSRAAADVQDLFALLVSLPGRLFGGDTARYCDALGIAPDRAAVISRFADARGRATRYGRADLYHDGGAFKLLEFNIASDLGGTDRSQMQRALLTHPAFAAFAAEHGLDHVHIGERMATALREAALPLTGGGREPRVGLVCAPGGLAAFGHLLHALAEMMRDLGLPFTLGELDGLTEQGDRLRLDGAPVDVVLRFFTVDDLCADPASAARAELAFRAHEEGRAVLWTPMDSSLYSNKGALALLSDPATPFTEAERALTDRLLPWTRLLADGPPTPGPHPGETVTDLLSFCREHRTELLLKPLRDFGGTGVIPGWECAPDHWAGLLRDRLSEATGPLTGLGNRWIVQRRVLPRAEPVLDPATGARSDWVAAWGLFLTPQGYAGTDVRAAPASASAVVNYGSNPLTRTTGVFTVGTAR</sequence>
<dbReference type="EMBL" id="JARAVY010000018">
    <property type="protein sequence ID" value="MDX2914077.1"/>
    <property type="molecule type" value="Genomic_DNA"/>
</dbReference>
<keyword evidence="2" id="KW-1185">Reference proteome</keyword>
<evidence type="ECO:0000313" key="1">
    <source>
        <dbReference type="EMBL" id="MDX2914077.1"/>
    </source>
</evidence>
<gene>
    <name evidence="1" type="ORF">PV517_36085</name>
</gene>
<evidence type="ECO:0008006" key="3">
    <source>
        <dbReference type="Google" id="ProtNLM"/>
    </source>
</evidence>
<evidence type="ECO:0000313" key="2">
    <source>
        <dbReference type="Proteomes" id="UP001271723"/>
    </source>
</evidence>